<gene>
    <name evidence="8" type="ORF">BKA55DRAFT_741277</name>
</gene>
<dbReference type="SMART" id="SM00066">
    <property type="entry name" value="GAL4"/>
    <property type="match status" value="2"/>
</dbReference>
<evidence type="ECO:0000256" key="6">
    <source>
        <dbReference type="SAM" id="MobiDB-lite"/>
    </source>
</evidence>
<dbReference type="InterPro" id="IPR001138">
    <property type="entry name" value="Zn2Cys6_DnaBD"/>
</dbReference>
<dbReference type="Pfam" id="PF04082">
    <property type="entry name" value="Fungal_trans"/>
    <property type="match status" value="1"/>
</dbReference>
<comment type="subcellular location">
    <subcellularLocation>
        <location evidence="1">Nucleus</location>
    </subcellularLocation>
</comment>
<dbReference type="SUPFAM" id="SSF57701">
    <property type="entry name" value="Zn2/Cys6 DNA-binding domain"/>
    <property type="match status" value="2"/>
</dbReference>
<dbReference type="CDD" id="cd12148">
    <property type="entry name" value="fungal_TF_MHR"/>
    <property type="match status" value="1"/>
</dbReference>
<evidence type="ECO:0000313" key="9">
    <source>
        <dbReference type="Proteomes" id="UP000720189"/>
    </source>
</evidence>
<organism evidence="8 9">
    <name type="scientific">Fusarium redolens</name>
    <dbReference type="NCBI Taxonomy" id="48865"/>
    <lineage>
        <taxon>Eukaryota</taxon>
        <taxon>Fungi</taxon>
        <taxon>Dikarya</taxon>
        <taxon>Ascomycota</taxon>
        <taxon>Pezizomycotina</taxon>
        <taxon>Sordariomycetes</taxon>
        <taxon>Hypocreomycetidae</taxon>
        <taxon>Hypocreales</taxon>
        <taxon>Nectriaceae</taxon>
        <taxon>Fusarium</taxon>
        <taxon>Fusarium redolens species complex</taxon>
    </lineage>
</organism>
<reference evidence="8" key="1">
    <citation type="journal article" date="2021" name="Nat. Commun.">
        <title>Genetic determinants of endophytism in the Arabidopsis root mycobiome.</title>
        <authorList>
            <person name="Mesny F."/>
            <person name="Miyauchi S."/>
            <person name="Thiergart T."/>
            <person name="Pickel B."/>
            <person name="Atanasova L."/>
            <person name="Karlsson M."/>
            <person name="Huettel B."/>
            <person name="Barry K.W."/>
            <person name="Haridas S."/>
            <person name="Chen C."/>
            <person name="Bauer D."/>
            <person name="Andreopoulos W."/>
            <person name="Pangilinan J."/>
            <person name="LaButti K."/>
            <person name="Riley R."/>
            <person name="Lipzen A."/>
            <person name="Clum A."/>
            <person name="Drula E."/>
            <person name="Henrissat B."/>
            <person name="Kohler A."/>
            <person name="Grigoriev I.V."/>
            <person name="Martin F.M."/>
            <person name="Hacquard S."/>
        </authorList>
    </citation>
    <scope>NUCLEOTIDE SEQUENCE</scope>
    <source>
        <strain evidence="8">MPI-CAGE-AT-0023</strain>
    </source>
</reference>
<sequence>MAQATTVQSTHPTPVSQLAELRKRQPSLGSIPLQWYSCLVCRSRKVKCDGTVPGCQNCETLGVDCPGYHPGTETQKRLEADTLETVYRASGVEKRRVGSCEACRRAKGRCDKARPACSRCLQRSLACHYPQRHRATVTTGSNASTESPRRDEPRPDVADISPGTTFEPRPSMSPLEPSVRIQNKSLPWDIQTLKTVTGVYFNRVATLRCLDFLHKPSFNHSLDKGSLVEDYGEAILYAICAHGLRIKELEGRSNYNIQHVTSDVPGHLWAEESQALVMREICKPTLMTAMTLVLLCDFALQTGQDALAFMLCGCCHSAARLLALDRPALPSNNGESPQDSILIEARRRVLWSCFILDSIVGSGVNENLRWRDEAPQIPLPNSDQSFLFQFSTPEAPLFLPRGSDMLPSSEELQRYNLRSNLIYLMSMRTRVLRLIRTNPDDVEISGAQSPFMQTLRALEAWDNNISTQLQLTEFSIYVHKELNTLESLFYLHLSYHILICDLTRISIPGFAFPLAAAFQAAPRPFISHCQDVCQHHAIQVTKILRMMAQHLNPLFAESTTYAATYEATKIMIVYAASLGESNPDIQMQLKEDIMFNMKVLSGQTRGTLPTRACRALRRLLRRFGFNDIANNGRATPPSPYRRPEDDAGEVSGPPEAFYLSDLAPFRRAYDDVNQNRNRRESAAGSFASSSQNLTQNAPVLRPWNHQVAQPLNASVMPSNEVNPMEDYTQVAGDMSNEITWDLFSLPDWVFQQHDMDFGA</sequence>
<feature type="compositionally biased region" description="Basic and acidic residues" evidence="6">
    <location>
        <begin position="147"/>
        <end position="157"/>
    </location>
</feature>
<keyword evidence="9" id="KW-1185">Reference proteome</keyword>
<dbReference type="InterPro" id="IPR007219">
    <property type="entry name" value="XnlR_reg_dom"/>
</dbReference>
<evidence type="ECO:0000256" key="4">
    <source>
        <dbReference type="ARBA" id="ARBA00023163"/>
    </source>
</evidence>
<evidence type="ECO:0000313" key="8">
    <source>
        <dbReference type="EMBL" id="KAH7240267.1"/>
    </source>
</evidence>
<comment type="caution">
    <text evidence="8">The sequence shown here is derived from an EMBL/GenBank/DDBJ whole genome shotgun (WGS) entry which is preliminary data.</text>
</comment>
<feature type="domain" description="Zn(2)-C6 fungal-type" evidence="7">
    <location>
        <begin position="99"/>
        <end position="129"/>
    </location>
</feature>
<dbReference type="AlphaFoldDB" id="A0A9P9JWJ5"/>
<keyword evidence="5" id="KW-0539">Nucleus</keyword>
<evidence type="ECO:0000256" key="3">
    <source>
        <dbReference type="ARBA" id="ARBA00023015"/>
    </source>
</evidence>
<dbReference type="PANTHER" id="PTHR47338">
    <property type="entry name" value="ZN(II)2CYS6 TRANSCRIPTION FACTOR (EUROFUNG)-RELATED"/>
    <property type="match status" value="1"/>
</dbReference>
<dbReference type="InterPro" id="IPR036864">
    <property type="entry name" value="Zn2-C6_fun-type_DNA-bd_sf"/>
</dbReference>
<dbReference type="PRINTS" id="PR00755">
    <property type="entry name" value="AFLATOXINBRP"/>
</dbReference>
<dbReference type="GO" id="GO:0008270">
    <property type="term" value="F:zinc ion binding"/>
    <property type="evidence" value="ECO:0007669"/>
    <property type="project" value="InterPro"/>
</dbReference>
<dbReference type="RefSeq" id="XP_046046061.1">
    <property type="nucleotide sequence ID" value="XM_046201469.1"/>
</dbReference>
<dbReference type="GO" id="GO:0005634">
    <property type="term" value="C:nucleus"/>
    <property type="evidence" value="ECO:0007669"/>
    <property type="project" value="UniProtKB-SubCell"/>
</dbReference>
<evidence type="ECO:0000256" key="2">
    <source>
        <dbReference type="ARBA" id="ARBA00022723"/>
    </source>
</evidence>
<dbReference type="GO" id="GO:0000981">
    <property type="term" value="F:DNA-binding transcription factor activity, RNA polymerase II-specific"/>
    <property type="evidence" value="ECO:0007669"/>
    <property type="project" value="InterPro"/>
</dbReference>
<proteinExistence type="predicted"/>
<keyword evidence="3" id="KW-0805">Transcription regulation</keyword>
<keyword evidence="4" id="KW-0804">Transcription</keyword>
<dbReference type="GeneID" id="70231423"/>
<dbReference type="GO" id="GO:0006351">
    <property type="term" value="P:DNA-templated transcription"/>
    <property type="evidence" value="ECO:0007669"/>
    <property type="project" value="InterPro"/>
</dbReference>
<evidence type="ECO:0000256" key="1">
    <source>
        <dbReference type="ARBA" id="ARBA00004123"/>
    </source>
</evidence>
<name>A0A9P9JWJ5_FUSRE</name>
<evidence type="ECO:0000259" key="7">
    <source>
        <dbReference type="PROSITE" id="PS50048"/>
    </source>
</evidence>
<feature type="region of interest" description="Disordered" evidence="6">
    <location>
        <begin position="628"/>
        <end position="653"/>
    </location>
</feature>
<dbReference type="Gene3D" id="4.10.240.10">
    <property type="entry name" value="Zn(2)-C6 fungal-type DNA-binding domain"/>
    <property type="match status" value="2"/>
</dbReference>
<protein>
    <recommendedName>
        <fullName evidence="7">Zn(2)-C6 fungal-type domain-containing protein</fullName>
    </recommendedName>
</protein>
<dbReference type="Pfam" id="PF00172">
    <property type="entry name" value="Zn_clus"/>
    <property type="match status" value="2"/>
</dbReference>
<dbReference type="PANTHER" id="PTHR47338:SF7">
    <property type="entry name" value="ZN(II)2CYS6 TRANSCRIPTION FACTOR (EUROFUNG)"/>
    <property type="match status" value="1"/>
</dbReference>
<feature type="compositionally biased region" description="Polar residues" evidence="6">
    <location>
        <begin position="136"/>
        <end position="146"/>
    </location>
</feature>
<accession>A0A9P9JWJ5</accession>
<evidence type="ECO:0000256" key="5">
    <source>
        <dbReference type="ARBA" id="ARBA00023242"/>
    </source>
</evidence>
<dbReference type="PROSITE" id="PS00463">
    <property type="entry name" value="ZN2_CY6_FUNGAL_1"/>
    <property type="match status" value="1"/>
</dbReference>
<dbReference type="Proteomes" id="UP000720189">
    <property type="component" value="Unassembled WGS sequence"/>
</dbReference>
<dbReference type="GO" id="GO:0003677">
    <property type="term" value="F:DNA binding"/>
    <property type="evidence" value="ECO:0007669"/>
    <property type="project" value="InterPro"/>
</dbReference>
<dbReference type="EMBL" id="JAGMUX010000014">
    <property type="protein sequence ID" value="KAH7240267.1"/>
    <property type="molecule type" value="Genomic_DNA"/>
</dbReference>
<dbReference type="InterPro" id="IPR050815">
    <property type="entry name" value="TF_fung"/>
</dbReference>
<dbReference type="PROSITE" id="PS50048">
    <property type="entry name" value="ZN2_CY6_FUNGAL_2"/>
    <property type="match status" value="2"/>
</dbReference>
<dbReference type="CDD" id="cd00067">
    <property type="entry name" value="GAL4"/>
    <property type="match status" value="2"/>
</dbReference>
<keyword evidence="2" id="KW-0479">Metal-binding</keyword>
<dbReference type="OrthoDB" id="2563500at2759"/>
<feature type="domain" description="Zn(2)-C6 fungal-type" evidence="7">
    <location>
        <begin position="37"/>
        <end position="65"/>
    </location>
</feature>
<feature type="region of interest" description="Disordered" evidence="6">
    <location>
        <begin position="136"/>
        <end position="177"/>
    </location>
</feature>